<comment type="caution">
    <text evidence="5">The sequence shown here is derived from an EMBL/GenBank/DDBJ whole genome shotgun (WGS) entry which is preliminary data.</text>
</comment>
<dbReference type="CDD" id="cd02194">
    <property type="entry name" value="ThiL"/>
    <property type="match status" value="1"/>
</dbReference>
<dbReference type="InterPro" id="IPR016188">
    <property type="entry name" value="PurM-like_N"/>
</dbReference>
<keyword evidence="1 2" id="KW-0784">Thiamine biosynthesis</keyword>
<feature type="binding site" evidence="2">
    <location>
        <position position="49"/>
    </location>
    <ligand>
        <name>Mg(2+)</name>
        <dbReference type="ChEBI" id="CHEBI:18420"/>
        <label>2</label>
    </ligand>
</feature>
<feature type="binding site" evidence="2">
    <location>
        <position position="49"/>
    </location>
    <ligand>
        <name>Mg(2+)</name>
        <dbReference type="ChEBI" id="CHEBI:18420"/>
        <label>1</label>
    </ligand>
</feature>
<dbReference type="InterPro" id="IPR006283">
    <property type="entry name" value="ThiL-like"/>
</dbReference>
<evidence type="ECO:0000313" key="6">
    <source>
        <dbReference type="Proteomes" id="UP000636888"/>
    </source>
</evidence>
<feature type="binding site" evidence="2">
    <location>
        <position position="217"/>
    </location>
    <ligand>
        <name>Mg(2+)</name>
        <dbReference type="ChEBI" id="CHEBI:18420"/>
        <label>5</label>
    </ligand>
</feature>
<dbReference type="RefSeq" id="WP_199387024.1">
    <property type="nucleotide sequence ID" value="NZ_JAEMHM010000032.1"/>
</dbReference>
<feature type="domain" description="PurM-like N-terminal" evidence="3">
    <location>
        <begin position="30"/>
        <end position="143"/>
    </location>
</feature>
<comment type="pathway">
    <text evidence="2">Cofactor biosynthesis; thiamine diphosphate biosynthesis; thiamine diphosphate from thiamine phosphate: step 1/1.</text>
</comment>
<dbReference type="HAMAP" id="MF_02128">
    <property type="entry name" value="TMP_kinase"/>
    <property type="match status" value="1"/>
</dbReference>
<dbReference type="Proteomes" id="UP000636888">
    <property type="component" value="Unassembled WGS sequence"/>
</dbReference>
<sequence>MKLAEVGEFGLIRRIAEKIPAHRSVVLGIGDDAAGILPSAGCITLITSDMLLEGVHFDLSFSDPISLGRKSLAVNLSDLAAMGALPRQFLLSLGLPRSIEVEFIDRFMEGVLATARSYGAILVGGDTCASKSGLVISITALGEQRPERVLKRSAARVGDLVFVTGTLGDAAAGLELLQRGVREGRLVDRQLAPEPRVAAGAALADAGFVHAMIDVSDGLVSDLGHICELSGVGAKVEVELLPLSEEYRRVCGADPYPLALSGGEDYELLFTAAPGQEKNVLALMQRLGLQTSIIGEITDGKGVELFRPDGSPYSPAKSGFDHFG</sequence>
<dbReference type="PANTHER" id="PTHR30270:SF0">
    <property type="entry name" value="THIAMINE-MONOPHOSPHATE KINASE"/>
    <property type="match status" value="1"/>
</dbReference>
<feature type="binding site" evidence="2">
    <location>
        <position position="216"/>
    </location>
    <ligand>
        <name>ATP</name>
        <dbReference type="ChEBI" id="CHEBI:30616"/>
    </ligand>
</feature>
<dbReference type="UniPathway" id="UPA00060">
    <property type="reaction ID" value="UER00142"/>
</dbReference>
<keyword evidence="2" id="KW-0479">Metal-binding</keyword>
<feature type="binding site" evidence="2">
    <location>
        <position position="78"/>
    </location>
    <ligand>
        <name>Mg(2+)</name>
        <dbReference type="ChEBI" id="CHEBI:18420"/>
        <label>4</label>
    </ligand>
</feature>
<feature type="binding site" evidence="2">
    <location>
        <begin position="125"/>
        <end position="126"/>
    </location>
    <ligand>
        <name>ATP</name>
        <dbReference type="ChEBI" id="CHEBI:30616"/>
    </ligand>
</feature>
<feature type="binding site" evidence="2">
    <location>
        <position position="48"/>
    </location>
    <ligand>
        <name>Mg(2+)</name>
        <dbReference type="ChEBI" id="CHEBI:18420"/>
        <label>1</label>
    </ligand>
</feature>
<keyword evidence="2" id="KW-0547">Nucleotide-binding</keyword>
<feature type="binding site" evidence="2">
    <location>
        <position position="78"/>
    </location>
    <ligand>
        <name>Mg(2+)</name>
        <dbReference type="ChEBI" id="CHEBI:18420"/>
        <label>2</label>
    </ligand>
</feature>
<reference evidence="5" key="1">
    <citation type="submission" date="2020-12" db="EMBL/GenBank/DDBJ databases">
        <title>Geomonas sp. Red875, isolated from river sediment.</title>
        <authorList>
            <person name="Xu Z."/>
            <person name="Zhang Z."/>
            <person name="Masuda Y."/>
            <person name="Itoh H."/>
            <person name="Senoo K."/>
        </authorList>
    </citation>
    <scope>NUCLEOTIDE SEQUENCE</scope>
    <source>
        <strain evidence="5">Red875</strain>
    </source>
</reference>
<dbReference type="EC" id="2.7.4.16" evidence="2"/>
<dbReference type="Pfam" id="PF00586">
    <property type="entry name" value="AIRS"/>
    <property type="match status" value="1"/>
</dbReference>
<comment type="similarity">
    <text evidence="2">Belongs to the thiamine-monophosphate kinase family.</text>
</comment>
<feature type="binding site" evidence="2">
    <location>
        <position position="126"/>
    </location>
    <ligand>
        <name>Mg(2+)</name>
        <dbReference type="ChEBI" id="CHEBI:18420"/>
        <label>1</label>
    </ligand>
</feature>
<dbReference type="AlphaFoldDB" id="A0A8J7M3B6"/>
<evidence type="ECO:0000313" key="5">
    <source>
        <dbReference type="EMBL" id="MBJ6727883.1"/>
    </source>
</evidence>
<dbReference type="EMBL" id="JAEMHM010000032">
    <property type="protein sequence ID" value="MBJ6727883.1"/>
    <property type="molecule type" value="Genomic_DNA"/>
</dbReference>
<keyword evidence="6" id="KW-1185">Reference proteome</keyword>
<feature type="binding site" evidence="2">
    <location>
        <position position="320"/>
    </location>
    <ligand>
        <name>substrate</name>
    </ligand>
</feature>
<feature type="binding site" evidence="2">
    <location>
        <position position="32"/>
    </location>
    <ligand>
        <name>Mg(2+)</name>
        <dbReference type="ChEBI" id="CHEBI:18420"/>
        <label>3</label>
    </ligand>
</feature>
<dbReference type="SUPFAM" id="SSF55326">
    <property type="entry name" value="PurM N-terminal domain-like"/>
    <property type="match status" value="1"/>
</dbReference>
<dbReference type="InterPro" id="IPR036921">
    <property type="entry name" value="PurM-like_N_sf"/>
</dbReference>
<comment type="function">
    <text evidence="2">Catalyzes the ATP-dependent phosphorylation of thiamine-monophosphate (TMP) to form thiamine-pyrophosphate (TPP), the active form of vitamin B1.</text>
</comment>
<evidence type="ECO:0000259" key="4">
    <source>
        <dbReference type="Pfam" id="PF02769"/>
    </source>
</evidence>
<keyword evidence="2 5" id="KW-0418">Kinase</keyword>
<accession>A0A8J7M3B6</accession>
<dbReference type="Gene3D" id="3.90.650.10">
    <property type="entry name" value="PurM-like C-terminal domain"/>
    <property type="match status" value="1"/>
</dbReference>
<keyword evidence="2" id="KW-0460">Magnesium</keyword>
<evidence type="ECO:0000256" key="2">
    <source>
        <dbReference type="HAMAP-Rule" id="MF_02128"/>
    </source>
</evidence>
<dbReference type="GO" id="GO:0009228">
    <property type="term" value="P:thiamine biosynthetic process"/>
    <property type="evidence" value="ECO:0007669"/>
    <property type="project" value="UniProtKB-KW"/>
</dbReference>
<dbReference type="GO" id="GO:0005524">
    <property type="term" value="F:ATP binding"/>
    <property type="evidence" value="ECO:0007669"/>
    <property type="project" value="UniProtKB-UniRule"/>
</dbReference>
<keyword evidence="2 5" id="KW-0808">Transferase</keyword>
<dbReference type="GO" id="GO:0000287">
    <property type="term" value="F:magnesium ion binding"/>
    <property type="evidence" value="ECO:0007669"/>
    <property type="project" value="UniProtKB-UniRule"/>
</dbReference>
<feature type="binding site" evidence="2">
    <location>
        <position position="214"/>
    </location>
    <ligand>
        <name>Mg(2+)</name>
        <dbReference type="ChEBI" id="CHEBI:18420"/>
        <label>3</label>
    </ligand>
</feature>
<comment type="catalytic activity">
    <reaction evidence="2">
        <text>thiamine phosphate + ATP = thiamine diphosphate + ADP</text>
        <dbReference type="Rhea" id="RHEA:15913"/>
        <dbReference type="ChEBI" id="CHEBI:30616"/>
        <dbReference type="ChEBI" id="CHEBI:37575"/>
        <dbReference type="ChEBI" id="CHEBI:58937"/>
        <dbReference type="ChEBI" id="CHEBI:456216"/>
        <dbReference type="EC" id="2.7.4.16"/>
    </reaction>
</comment>
<dbReference type="SUPFAM" id="SSF56042">
    <property type="entry name" value="PurM C-terminal domain-like"/>
    <property type="match status" value="1"/>
</dbReference>
<dbReference type="PIRSF" id="PIRSF005303">
    <property type="entry name" value="Thiam_monoph_kin"/>
    <property type="match status" value="1"/>
</dbReference>
<dbReference type="PANTHER" id="PTHR30270">
    <property type="entry name" value="THIAMINE-MONOPHOSPHATE KINASE"/>
    <property type="match status" value="1"/>
</dbReference>
<feature type="binding site" evidence="2">
    <location>
        <position position="264"/>
    </location>
    <ligand>
        <name>substrate</name>
    </ligand>
</feature>
<evidence type="ECO:0000259" key="3">
    <source>
        <dbReference type="Pfam" id="PF00586"/>
    </source>
</evidence>
<feature type="binding site" evidence="2">
    <location>
        <position position="78"/>
    </location>
    <ligand>
        <name>Mg(2+)</name>
        <dbReference type="ChEBI" id="CHEBI:18420"/>
        <label>3</label>
    </ligand>
</feature>
<name>A0A8J7M3B6_9BACT</name>
<evidence type="ECO:0000256" key="1">
    <source>
        <dbReference type="ARBA" id="ARBA00022977"/>
    </source>
</evidence>
<comment type="miscellaneous">
    <text evidence="2">Reaction mechanism of ThiL seems to utilize a direct, inline transfer of the gamma-phosphate of ATP to TMP rather than a phosphorylated enzyme intermediate.</text>
</comment>
<organism evidence="5 6">
    <name type="scientific">Geomesophilobacter sediminis</name>
    <dbReference type="NCBI Taxonomy" id="2798584"/>
    <lineage>
        <taxon>Bacteria</taxon>
        <taxon>Pseudomonadati</taxon>
        <taxon>Thermodesulfobacteriota</taxon>
        <taxon>Desulfuromonadia</taxon>
        <taxon>Geobacterales</taxon>
        <taxon>Geobacteraceae</taxon>
        <taxon>Geomesophilobacter</taxon>
    </lineage>
</organism>
<dbReference type="Pfam" id="PF02769">
    <property type="entry name" value="AIRS_C"/>
    <property type="match status" value="1"/>
</dbReference>
<feature type="domain" description="PurM-like C-terminal" evidence="4">
    <location>
        <begin position="156"/>
        <end position="305"/>
    </location>
</feature>
<comment type="caution">
    <text evidence="2">Lacks conserved residue(s) required for the propagation of feature annotation.</text>
</comment>
<protein>
    <recommendedName>
        <fullName evidence="2">Thiamine-monophosphate kinase</fullName>
        <shortName evidence="2">TMP kinase</shortName>
        <shortName evidence="2">Thiamine-phosphate kinase</shortName>
        <ecNumber evidence="2">2.7.4.16</ecNumber>
    </recommendedName>
</protein>
<keyword evidence="2" id="KW-0067">ATP-binding</keyword>
<gene>
    <name evidence="2 5" type="primary">thiL</name>
    <name evidence="5" type="ORF">JFN93_24500</name>
</gene>
<feature type="binding site" evidence="2">
    <location>
        <position position="32"/>
    </location>
    <ligand>
        <name>Mg(2+)</name>
        <dbReference type="ChEBI" id="CHEBI:18420"/>
        <label>4</label>
    </ligand>
</feature>
<dbReference type="Gene3D" id="3.30.1330.10">
    <property type="entry name" value="PurM-like, N-terminal domain"/>
    <property type="match status" value="1"/>
</dbReference>
<feature type="binding site" evidence="2">
    <location>
        <position position="47"/>
    </location>
    <ligand>
        <name>Mg(2+)</name>
        <dbReference type="ChEBI" id="CHEBI:18420"/>
        <label>4</label>
    </ligand>
</feature>
<dbReference type="NCBIfam" id="TIGR01379">
    <property type="entry name" value="thiL"/>
    <property type="match status" value="1"/>
</dbReference>
<dbReference type="InterPro" id="IPR036676">
    <property type="entry name" value="PurM-like_C_sf"/>
</dbReference>
<proteinExistence type="inferred from homology"/>
<dbReference type="InterPro" id="IPR010918">
    <property type="entry name" value="PurM-like_C_dom"/>
</dbReference>
<dbReference type="GO" id="GO:0009229">
    <property type="term" value="P:thiamine diphosphate biosynthetic process"/>
    <property type="evidence" value="ECO:0007669"/>
    <property type="project" value="UniProtKB-UniRule"/>
</dbReference>
<feature type="binding site" evidence="2">
    <location>
        <position position="56"/>
    </location>
    <ligand>
        <name>substrate</name>
    </ligand>
</feature>
<feature type="binding site" evidence="2">
    <location>
        <position position="152"/>
    </location>
    <ligand>
        <name>ATP</name>
        <dbReference type="ChEBI" id="CHEBI:30616"/>
    </ligand>
</feature>
<dbReference type="GO" id="GO:0009030">
    <property type="term" value="F:thiamine-phosphate kinase activity"/>
    <property type="evidence" value="ECO:0007669"/>
    <property type="project" value="UniProtKB-UniRule"/>
</dbReference>